<dbReference type="HOGENOM" id="CLU_041013_4_2_5"/>
<dbReference type="RefSeq" id="WP_015666162.1">
    <property type="nucleotide sequence ID" value="NC_020453.1"/>
</dbReference>
<dbReference type="GeneID" id="301816906"/>
<comment type="similarity">
    <text evidence="1">Belongs to the type III secretion exporter family.</text>
</comment>
<keyword evidence="2" id="KW-0282">Flagellum</keyword>
<evidence type="ECO:0000313" key="2">
    <source>
        <dbReference type="EMBL" id="BAM89041.1"/>
    </source>
</evidence>
<dbReference type="Gene3D" id="3.40.1690.10">
    <property type="entry name" value="secretion proteins EscU"/>
    <property type="match status" value="1"/>
</dbReference>
<organism evidence="2 3">
    <name type="scientific">Bradyrhizobium oligotrophicum S58</name>
    <dbReference type="NCBI Taxonomy" id="1245469"/>
    <lineage>
        <taxon>Bacteria</taxon>
        <taxon>Pseudomonadati</taxon>
        <taxon>Pseudomonadota</taxon>
        <taxon>Alphaproteobacteria</taxon>
        <taxon>Hyphomicrobiales</taxon>
        <taxon>Nitrobacteraceae</taxon>
        <taxon>Bradyrhizobium</taxon>
    </lineage>
</organism>
<evidence type="ECO:0000256" key="1">
    <source>
        <dbReference type="ARBA" id="ARBA00010690"/>
    </source>
</evidence>
<proteinExistence type="inferred from homology"/>
<dbReference type="SUPFAM" id="SSF160544">
    <property type="entry name" value="EscU C-terminal domain-like"/>
    <property type="match status" value="1"/>
</dbReference>
<dbReference type="InterPro" id="IPR006135">
    <property type="entry name" value="T3SS_substrate_exporter"/>
</dbReference>
<keyword evidence="2" id="KW-0969">Cilium</keyword>
<dbReference type="Proteomes" id="UP000011841">
    <property type="component" value="Chromosome"/>
</dbReference>
<dbReference type="GO" id="GO:0009306">
    <property type="term" value="P:protein secretion"/>
    <property type="evidence" value="ECO:0007669"/>
    <property type="project" value="InterPro"/>
</dbReference>
<keyword evidence="3" id="KW-1185">Reference proteome</keyword>
<dbReference type="PATRIC" id="fig|1245469.3.peg.3108"/>
<dbReference type="EMBL" id="AP012603">
    <property type="protein sequence ID" value="BAM89041.1"/>
    <property type="molecule type" value="Genomic_DNA"/>
</dbReference>
<name>M4Z7H8_9BRAD</name>
<evidence type="ECO:0000313" key="3">
    <source>
        <dbReference type="Proteomes" id="UP000011841"/>
    </source>
</evidence>
<dbReference type="PANTHER" id="PTHR30531">
    <property type="entry name" value="FLAGELLAR BIOSYNTHETIC PROTEIN FLHB"/>
    <property type="match status" value="1"/>
</dbReference>
<keyword evidence="2" id="KW-0966">Cell projection</keyword>
<sequence length="101" mass="10737">MSIDVKATAKPQAKVQPKTQLAVALHYDKGQGAPRVVAKGKGTIGAKIIEVAKAHDIPIEENEVLAGALSNVEIGDEIPEELYKAVAEVLVFVLNLSRPAR</sequence>
<dbReference type="InterPro" id="IPR029025">
    <property type="entry name" value="T3SS_substrate_exporter_C"/>
</dbReference>
<dbReference type="Pfam" id="PF01312">
    <property type="entry name" value="Bac_export_2"/>
    <property type="match status" value="1"/>
</dbReference>
<protein>
    <submittedName>
        <fullName evidence="2">Putative flagellar biosynthesis protein FlhB</fullName>
    </submittedName>
</protein>
<gene>
    <name evidence="2" type="ORF">S58_30410</name>
</gene>
<dbReference type="AlphaFoldDB" id="M4Z7H8"/>
<accession>M4Z7H8</accession>
<reference evidence="2 3" key="1">
    <citation type="journal article" date="2013" name="Appl. Environ. Microbiol.">
        <title>Genome analysis suggests that the soil oligotrophic bacterium Agromonas oligotrophica (Bradyrhizobium oligotrophicum) is a nitrogen-fixing symbiont of Aeschynomene indica.</title>
        <authorList>
            <person name="Okubo T."/>
            <person name="Fukushima S."/>
            <person name="Itakura M."/>
            <person name="Oshima K."/>
            <person name="Longtonglang A."/>
            <person name="Teaumroong N."/>
            <person name="Mitsui H."/>
            <person name="Hattori M."/>
            <person name="Hattori R."/>
            <person name="Hattori T."/>
            <person name="Minamisawa K."/>
        </authorList>
    </citation>
    <scope>NUCLEOTIDE SEQUENCE [LARGE SCALE GENOMIC DNA]</scope>
    <source>
        <strain evidence="2 3">S58</strain>
    </source>
</reference>
<dbReference type="STRING" id="1245469.S58_30410"/>
<dbReference type="PANTHER" id="PTHR30531:SF12">
    <property type="entry name" value="FLAGELLAR BIOSYNTHETIC PROTEIN FLHB"/>
    <property type="match status" value="1"/>
</dbReference>
<dbReference type="KEGG" id="aol:S58_30410"/>
<dbReference type="OrthoDB" id="5244399at2"/>
<dbReference type="GO" id="GO:0005886">
    <property type="term" value="C:plasma membrane"/>
    <property type="evidence" value="ECO:0007669"/>
    <property type="project" value="TreeGrafter"/>
</dbReference>
<dbReference type="eggNOG" id="COG2257">
    <property type="taxonomic scope" value="Bacteria"/>
</dbReference>